<dbReference type="InterPro" id="IPR010243">
    <property type="entry name" value="RNA_pol_bsu_bac"/>
</dbReference>
<dbReference type="Pfam" id="PF04563">
    <property type="entry name" value="RNA_pol_Rpb2_1"/>
    <property type="match status" value="1"/>
</dbReference>
<evidence type="ECO:0000256" key="6">
    <source>
        <dbReference type="HAMAP-Rule" id="MF_01321"/>
    </source>
</evidence>
<dbReference type="Gene3D" id="3.90.1100.10">
    <property type="match status" value="1"/>
</dbReference>
<comment type="caution">
    <text evidence="15">The sequence shown here is derived from an EMBL/GenBank/DDBJ whole genome shotgun (WGS) entry which is preliminary data.</text>
</comment>
<dbReference type="InterPro" id="IPR007641">
    <property type="entry name" value="RNA_pol_Rpb2_7"/>
</dbReference>
<feature type="domain" description="RNA polymerase Rpb2" evidence="13">
    <location>
        <begin position="395"/>
        <end position="462"/>
    </location>
</feature>
<dbReference type="Gene3D" id="2.30.150.10">
    <property type="entry name" value="DNA-directed RNA polymerase, beta subunit, external 1 domain"/>
    <property type="match status" value="1"/>
</dbReference>
<sequence length="1120" mass="124159">MPNRISWGQIANVNLPSLDLVRIQRDSFDEFLETGIREVIDEISPIEDFTGKNFTLTLGTYSFGKPKYSPEECIKKGITYDVPLKVEATVVNKQTGGKNTQEVFLCDLPLMLDKGSFIINGIERAVVTQLVRAPGVYYSAEIDPSTGKTLYNCEIRPLRGSWLEFAITKNDLITVKIDRRRKFPVTTFLRAIGFEDSESILNLFDKVTDENAKQLLQNTLAKDNTTNKDEALLEIYRRMRPGDHVILDNAKALIDSMFFNLRRYSLGKVGRYKVQKRLKFLKEKLAGHEKEDVNSQILTSQDFIASIAYLFELINGNGRLDDIDHLGNRRLRRVGELVAQNAFRIGILRLERVIKERMSLTPVEEGVPSPAALINARPIISAINEFFRSSQLSTILDKANPLSELDNLRRLTVMGTGGIARERAAFSIRDINHSQYSRICPIRSPEGPNIGLVTYMALYCRVNDYGFLEAPYRKVLQEKNGKAKVTNEIVYLAADDEEDSFITHAQIEIDSKGYIVDERVPVRNKGEFTTANRNLVNYIDVVPRQVVGTSASLIPFLANDEANRALMGTHMQCQAVPLISPQAPIVGTGMEEVVGINMGRAIKADADGQVVYADSRKIIIKTKDGEQPYNLQKFSRSPQSTCYSQRPKVSIGQKVKKGDVIIDGSATDNGELSLGQNLTIAYMSFDGLGYEDAIVISDRLAKEDILTSIHIEEHETAVVETKLGPEETTRDIPNVSEEQLKYLDEDGIIIVGAEVGPNDILVGKIAPKGETELSAEERLLRTIFGEKAREVRDTSLRMPHGEKGTVIDIKILSREKGDELEHGAVKKIVVKVAQMRKIVVGDKVAGRHGNKGVISKIVPAQDMPYQEDGTPIDIIISPLSVLSRMNLGQLLETHLGIAADRLGYKVALPVFEHVPEEKIVAELKRAGLSADGRMVLYDGRTGLPFDRPIVVGKSYILKLIHMVEDKTHARSTGPYSLITQQPLGGKAQMGGQRLGEMEVWALEAYGAAYTLQEMLTIKSDDVVGRAKAFEAIIKGEEIPHALIPESFKVLVKELNSLSLNVKTVGAKTAEEEIVEPETEKTVKEALALQEASGAEIVAVEGEITTSDSSMELEEVKSQTA</sequence>
<dbReference type="Gene3D" id="2.40.50.150">
    <property type="match status" value="1"/>
</dbReference>
<dbReference type="AlphaFoldDB" id="A0A0G0TT82"/>
<comment type="function">
    <text evidence="6 8">DNA-dependent RNA polymerase catalyzes the transcription of DNA into RNA using the four ribonucleoside triphosphates as substrates.</text>
</comment>
<dbReference type="Gene3D" id="2.40.270.10">
    <property type="entry name" value="DNA-directed RNA polymerase, subunit 2, domain 6"/>
    <property type="match status" value="2"/>
</dbReference>
<dbReference type="PATRIC" id="fig|1618408.3.peg.293"/>
<feature type="domain" description="RNA polymerase Rpb2" evidence="10">
    <location>
        <begin position="990"/>
        <end position="1064"/>
    </location>
</feature>
<feature type="domain" description="RNA polymerase beta subunit protrusion" evidence="12">
    <location>
        <begin position="20"/>
        <end position="379"/>
    </location>
</feature>
<dbReference type="EMBL" id="LBZV01000004">
    <property type="protein sequence ID" value="KKR78066.1"/>
    <property type="molecule type" value="Genomic_DNA"/>
</dbReference>
<name>A0A0G0TT82_9BACT</name>
<dbReference type="Gene3D" id="3.90.1110.10">
    <property type="entry name" value="RNA polymerase Rpb2, domain 2"/>
    <property type="match status" value="1"/>
</dbReference>
<comment type="catalytic activity">
    <reaction evidence="5 6 8">
        <text>RNA(n) + a ribonucleoside 5'-triphosphate = RNA(n+1) + diphosphate</text>
        <dbReference type="Rhea" id="RHEA:21248"/>
        <dbReference type="Rhea" id="RHEA-COMP:14527"/>
        <dbReference type="Rhea" id="RHEA-COMP:17342"/>
        <dbReference type="ChEBI" id="CHEBI:33019"/>
        <dbReference type="ChEBI" id="CHEBI:61557"/>
        <dbReference type="ChEBI" id="CHEBI:140395"/>
        <dbReference type="EC" id="2.7.7.6"/>
    </reaction>
</comment>
<dbReference type="InterPro" id="IPR007644">
    <property type="entry name" value="RNA_pol_bsu_protrusion"/>
</dbReference>
<dbReference type="InterPro" id="IPR007120">
    <property type="entry name" value="DNA-dir_RNAP_su2_dom"/>
</dbReference>
<evidence type="ECO:0000259" key="12">
    <source>
        <dbReference type="Pfam" id="PF04563"/>
    </source>
</evidence>
<dbReference type="NCBIfam" id="TIGR02013">
    <property type="entry name" value="rpoB"/>
    <property type="match status" value="1"/>
</dbReference>
<dbReference type="SUPFAM" id="SSF64484">
    <property type="entry name" value="beta and beta-prime subunits of DNA dependent RNA-polymerase"/>
    <property type="match status" value="1"/>
</dbReference>
<dbReference type="InterPro" id="IPR007121">
    <property type="entry name" value="RNA_pol_bsu_CS"/>
</dbReference>
<evidence type="ECO:0000256" key="2">
    <source>
        <dbReference type="ARBA" id="ARBA00022679"/>
    </source>
</evidence>
<dbReference type="PANTHER" id="PTHR20856">
    <property type="entry name" value="DNA-DIRECTED RNA POLYMERASE I SUBUNIT 2"/>
    <property type="match status" value="1"/>
</dbReference>
<keyword evidence="1 6" id="KW-0240">DNA-directed RNA polymerase</keyword>
<dbReference type="Pfam" id="PF10385">
    <property type="entry name" value="RNA_pol_Rpb2_45"/>
    <property type="match status" value="1"/>
</dbReference>
<dbReference type="InterPro" id="IPR042107">
    <property type="entry name" value="DNA-dir_RNA_pol_bsu_ext_1_sf"/>
</dbReference>
<reference evidence="15 16" key="1">
    <citation type="journal article" date="2015" name="Nature">
        <title>rRNA introns, odd ribosomes, and small enigmatic genomes across a large radiation of phyla.</title>
        <authorList>
            <person name="Brown C.T."/>
            <person name="Hug L.A."/>
            <person name="Thomas B.C."/>
            <person name="Sharon I."/>
            <person name="Castelle C.J."/>
            <person name="Singh A."/>
            <person name="Wilkins M.J."/>
            <person name="Williams K.H."/>
            <person name="Banfield J.F."/>
        </authorList>
    </citation>
    <scope>NUCLEOTIDE SEQUENCE [LARGE SCALE GENOMIC DNA]</scope>
</reference>
<evidence type="ECO:0000259" key="9">
    <source>
        <dbReference type="Pfam" id="PF00562"/>
    </source>
</evidence>
<dbReference type="InterPro" id="IPR007642">
    <property type="entry name" value="RNA_pol_Rpb2_2"/>
</dbReference>
<evidence type="ECO:0000259" key="10">
    <source>
        <dbReference type="Pfam" id="PF04560"/>
    </source>
</evidence>
<proteinExistence type="inferred from homology"/>
<dbReference type="GO" id="GO:0032549">
    <property type="term" value="F:ribonucleoside binding"/>
    <property type="evidence" value="ECO:0007669"/>
    <property type="project" value="InterPro"/>
</dbReference>
<keyword evidence="4 6" id="KW-0804">Transcription</keyword>
<evidence type="ECO:0000259" key="11">
    <source>
        <dbReference type="Pfam" id="PF04561"/>
    </source>
</evidence>
<keyword evidence="3 6" id="KW-0548">Nucleotidyltransferase</keyword>
<accession>A0A0G0TT82</accession>
<dbReference type="CDD" id="cd00653">
    <property type="entry name" value="RNA_pol_B_RPB2"/>
    <property type="match status" value="1"/>
</dbReference>
<evidence type="ECO:0000256" key="7">
    <source>
        <dbReference type="RuleBase" id="RU000434"/>
    </source>
</evidence>
<evidence type="ECO:0000256" key="4">
    <source>
        <dbReference type="ARBA" id="ARBA00023163"/>
    </source>
</evidence>
<dbReference type="InterPro" id="IPR019462">
    <property type="entry name" value="DNA-dir_RNA_pol_bsu_external_1"/>
</dbReference>
<dbReference type="EC" id="2.7.7.6" evidence="6 8"/>
<dbReference type="InterPro" id="IPR037033">
    <property type="entry name" value="DNA-dir_RNAP_su2_hyb_sf"/>
</dbReference>
<comment type="subunit">
    <text evidence="6 8">The RNAP catalytic core consists of 2 alpha, 1 beta, 1 beta' and 1 omega subunit. When a sigma factor is associated with the core the holoenzyme is formed, which can initiate transcription.</text>
</comment>
<dbReference type="STRING" id="1618408.UU23_C0004G0048"/>
<gene>
    <name evidence="6" type="primary">rpoB</name>
    <name evidence="15" type="ORF">UU23_C0004G0048</name>
</gene>
<evidence type="ECO:0000256" key="8">
    <source>
        <dbReference type="RuleBase" id="RU363031"/>
    </source>
</evidence>
<evidence type="ECO:0000256" key="3">
    <source>
        <dbReference type="ARBA" id="ARBA00022695"/>
    </source>
</evidence>
<evidence type="ECO:0000256" key="5">
    <source>
        <dbReference type="ARBA" id="ARBA00048552"/>
    </source>
</evidence>
<dbReference type="InterPro" id="IPR015712">
    <property type="entry name" value="DNA-dir_RNA_pol_su2"/>
</dbReference>
<dbReference type="Gene3D" id="2.40.50.100">
    <property type="match status" value="1"/>
</dbReference>
<feature type="domain" description="DNA-directed RNA polymerase subunit 2 hybrid-binding" evidence="9">
    <location>
        <begin position="604"/>
        <end position="988"/>
    </location>
</feature>
<evidence type="ECO:0000313" key="16">
    <source>
        <dbReference type="Proteomes" id="UP000034292"/>
    </source>
</evidence>
<dbReference type="GO" id="GO:0006351">
    <property type="term" value="P:DNA-templated transcription"/>
    <property type="evidence" value="ECO:0007669"/>
    <property type="project" value="UniProtKB-UniRule"/>
</dbReference>
<dbReference type="Gene3D" id="3.90.1800.10">
    <property type="entry name" value="RNA polymerase alpha subunit dimerisation domain"/>
    <property type="match status" value="1"/>
</dbReference>
<evidence type="ECO:0000259" key="14">
    <source>
        <dbReference type="Pfam" id="PF10385"/>
    </source>
</evidence>
<dbReference type="PROSITE" id="PS01166">
    <property type="entry name" value="RNA_POL_BETA"/>
    <property type="match status" value="1"/>
</dbReference>
<evidence type="ECO:0000256" key="1">
    <source>
        <dbReference type="ARBA" id="ARBA00022478"/>
    </source>
</evidence>
<dbReference type="NCBIfam" id="NF001616">
    <property type="entry name" value="PRK00405.1"/>
    <property type="match status" value="1"/>
</dbReference>
<evidence type="ECO:0000259" key="13">
    <source>
        <dbReference type="Pfam" id="PF04565"/>
    </source>
</evidence>
<dbReference type="InterPro" id="IPR014724">
    <property type="entry name" value="RNA_pol_RPB2_OB-fold"/>
</dbReference>
<evidence type="ECO:0000313" key="15">
    <source>
        <dbReference type="EMBL" id="KKR78066.1"/>
    </source>
</evidence>
<protein>
    <recommendedName>
        <fullName evidence="6 8">DNA-directed RNA polymerase subunit beta</fullName>
        <shortName evidence="6">RNAP subunit beta</shortName>
        <ecNumber evidence="6 8">2.7.7.6</ecNumber>
    </recommendedName>
    <alternativeName>
        <fullName evidence="6">RNA polymerase subunit beta</fullName>
    </alternativeName>
    <alternativeName>
        <fullName evidence="6">Transcriptase subunit beta</fullName>
    </alternativeName>
</protein>
<dbReference type="HAMAP" id="MF_01321">
    <property type="entry name" value="RNApol_bact_RpoB"/>
    <property type="match status" value="1"/>
</dbReference>
<dbReference type="GO" id="GO:0003899">
    <property type="term" value="F:DNA-directed RNA polymerase activity"/>
    <property type="evidence" value="ECO:0007669"/>
    <property type="project" value="UniProtKB-UniRule"/>
</dbReference>
<dbReference type="InterPro" id="IPR007645">
    <property type="entry name" value="RNA_pol_Rpb2_3"/>
</dbReference>
<feature type="domain" description="DNA-directed RNA polymerase beta subunit external 1" evidence="14">
    <location>
        <begin position="472"/>
        <end position="541"/>
    </location>
</feature>
<keyword evidence="2 6" id="KW-0808">Transferase</keyword>
<feature type="domain" description="RNA polymerase Rpb2" evidence="11">
    <location>
        <begin position="132"/>
        <end position="332"/>
    </location>
</feature>
<dbReference type="Pfam" id="PF04561">
    <property type="entry name" value="RNA_pol_Rpb2_2"/>
    <property type="match status" value="1"/>
</dbReference>
<dbReference type="GO" id="GO:0003677">
    <property type="term" value="F:DNA binding"/>
    <property type="evidence" value="ECO:0007669"/>
    <property type="project" value="UniProtKB-UniRule"/>
</dbReference>
<dbReference type="Pfam" id="PF04565">
    <property type="entry name" value="RNA_pol_Rpb2_3"/>
    <property type="match status" value="1"/>
</dbReference>
<organism evidence="15 16">
    <name type="scientific">Candidatus Curtissbacteria bacterium GW2011_GWA1_40_9</name>
    <dbReference type="NCBI Taxonomy" id="1618408"/>
    <lineage>
        <taxon>Bacteria</taxon>
        <taxon>Candidatus Curtissiibacteriota</taxon>
    </lineage>
</organism>
<dbReference type="Pfam" id="PF04560">
    <property type="entry name" value="RNA_pol_Rpb2_7"/>
    <property type="match status" value="1"/>
</dbReference>
<comment type="similarity">
    <text evidence="6 7">Belongs to the RNA polymerase beta chain family.</text>
</comment>
<dbReference type="Pfam" id="PF00562">
    <property type="entry name" value="RNA_pol_Rpb2_6"/>
    <property type="match status" value="1"/>
</dbReference>
<dbReference type="Proteomes" id="UP000034292">
    <property type="component" value="Unassembled WGS sequence"/>
</dbReference>
<dbReference type="InterPro" id="IPR037034">
    <property type="entry name" value="RNA_pol_Rpb2_2_sf"/>
</dbReference>
<dbReference type="GO" id="GO:0000428">
    <property type="term" value="C:DNA-directed RNA polymerase complex"/>
    <property type="evidence" value="ECO:0007669"/>
    <property type="project" value="UniProtKB-KW"/>
</dbReference>